<evidence type="ECO:0000256" key="2">
    <source>
        <dbReference type="ARBA" id="ARBA00022723"/>
    </source>
</evidence>
<feature type="compositionally biased region" description="Basic and acidic residues" evidence="4">
    <location>
        <begin position="49"/>
        <end position="61"/>
    </location>
</feature>
<proteinExistence type="predicted"/>
<feature type="compositionally biased region" description="Acidic residues" evidence="4">
    <location>
        <begin position="1656"/>
        <end position="1691"/>
    </location>
</feature>
<dbReference type="GO" id="GO:0035556">
    <property type="term" value="P:intracellular signal transduction"/>
    <property type="evidence" value="ECO:0007669"/>
    <property type="project" value="InterPro"/>
</dbReference>
<feature type="region of interest" description="Disordered" evidence="4">
    <location>
        <begin position="178"/>
        <end position="212"/>
    </location>
</feature>
<dbReference type="SMART" id="SM00369">
    <property type="entry name" value="LRR_TYP"/>
    <property type="match status" value="6"/>
</dbReference>
<dbReference type="Proteomes" id="UP000226192">
    <property type="component" value="Unassembled WGS sequence"/>
</dbReference>
<feature type="compositionally biased region" description="Low complexity" evidence="4">
    <location>
        <begin position="1645"/>
        <end position="1655"/>
    </location>
</feature>
<dbReference type="InterPro" id="IPR001932">
    <property type="entry name" value="PPM-type_phosphatase-like_dom"/>
</dbReference>
<dbReference type="STRING" id="1399860.A0A2C5YCN0"/>
<evidence type="ECO:0000256" key="3">
    <source>
        <dbReference type="ARBA" id="ARBA00022737"/>
    </source>
</evidence>
<feature type="domain" description="Guanylate cyclase" evidence="5">
    <location>
        <begin position="1290"/>
        <end position="1410"/>
    </location>
</feature>
<dbReference type="InterPro" id="IPR003591">
    <property type="entry name" value="Leu-rich_rpt_typical-subtyp"/>
</dbReference>
<dbReference type="SMART" id="SM00332">
    <property type="entry name" value="PP2Cc"/>
    <property type="match status" value="1"/>
</dbReference>
<dbReference type="OrthoDB" id="2021138at2759"/>
<evidence type="ECO:0000313" key="7">
    <source>
        <dbReference type="Proteomes" id="UP000226192"/>
    </source>
</evidence>
<dbReference type="GO" id="GO:0046872">
    <property type="term" value="F:metal ion binding"/>
    <property type="evidence" value="ECO:0007669"/>
    <property type="project" value="UniProtKB-KW"/>
</dbReference>
<feature type="compositionally biased region" description="Low complexity" evidence="4">
    <location>
        <begin position="13"/>
        <end position="33"/>
    </location>
</feature>
<reference evidence="6 7" key="1">
    <citation type="submission" date="2017-06" db="EMBL/GenBank/DDBJ databases">
        <title>Ant-infecting Ophiocordyceps genomes reveal a high diversity of potential behavioral manipulation genes and a possible major role for enterotoxins.</title>
        <authorList>
            <person name="De Bekker C."/>
            <person name="Evans H.C."/>
            <person name="Brachmann A."/>
            <person name="Hughes D.P."/>
        </authorList>
    </citation>
    <scope>NUCLEOTIDE SEQUENCE [LARGE SCALE GENOMIC DNA]</scope>
    <source>
        <strain evidence="6 7">Map64</strain>
    </source>
</reference>
<dbReference type="SUPFAM" id="SSF52058">
    <property type="entry name" value="L domain-like"/>
    <property type="match status" value="1"/>
</dbReference>
<feature type="region of interest" description="Disordered" evidence="4">
    <location>
        <begin position="235"/>
        <end position="497"/>
    </location>
</feature>
<feature type="compositionally biased region" description="Low complexity" evidence="4">
    <location>
        <begin position="87"/>
        <end position="96"/>
    </location>
</feature>
<dbReference type="Gene3D" id="3.30.70.1230">
    <property type="entry name" value="Nucleotide cyclase"/>
    <property type="match status" value="1"/>
</dbReference>
<evidence type="ECO:0000313" key="6">
    <source>
        <dbReference type="EMBL" id="PHH65466.1"/>
    </source>
</evidence>
<dbReference type="InterPro" id="IPR055071">
    <property type="entry name" value="RA_PHLPP-like"/>
</dbReference>
<dbReference type="Gene3D" id="3.60.40.10">
    <property type="entry name" value="PPM-type phosphatase domain"/>
    <property type="match status" value="1"/>
</dbReference>
<dbReference type="GO" id="GO:0009190">
    <property type="term" value="P:cyclic nucleotide biosynthetic process"/>
    <property type="evidence" value="ECO:0007669"/>
    <property type="project" value="InterPro"/>
</dbReference>
<accession>A0A2C5YCN0</accession>
<dbReference type="SMART" id="SM00044">
    <property type="entry name" value="CYCc"/>
    <property type="match status" value="1"/>
</dbReference>
<evidence type="ECO:0000259" key="5">
    <source>
        <dbReference type="PROSITE" id="PS50125"/>
    </source>
</evidence>
<feature type="region of interest" description="Disordered" evidence="4">
    <location>
        <begin position="1645"/>
        <end position="1713"/>
    </location>
</feature>
<feature type="compositionally biased region" description="Polar residues" evidence="4">
    <location>
        <begin position="249"/>
        <end position="262"/>
    </location>
</feature>
<gene>
    <name evidence="6" type="ORF">CDD81_2246</name>
</gene>
<sequence length="1713" mass="188095">MSMSVADREAMASRFSSLTSTSTSTNSTRSSGTLKPSSTGEKPSSGPGRRLDGGSHMRIETSEGFSSRPTRHDDDEMDDDDGQVSPTSTTSTTAATRGRLSPVSMGSAASVSAPSIEAGKGCVFGPPSERRKSDLGRYRRDMVALEKTRFHVFAGGAVPNPHVAPWMSPSSLSPPLPKGATTSFFNDNDSSDSLSGVSQLSPSLLSGGGGVSTAATPATTGLGFAAARQQEAAEGEYFDSEARRPSAASIATTVSSQASRTSAARGGLRKLQGFFGEEFPGRDSSESSLPTSVATKEQRTRPSQRDRNYSNATDRDGSPSSSRPRTPVPAPEVVPFLYQDNTDIARYGEAPVRDILTGPDRERYVTDGSAAQPPKTSSNDDPRSLRRAASKEDSPTPSSHGLGARGGHGDGQTHKDKERDRERDKEREREREDGGTKASRAELSPSPFAGGNWPSQGDVSYESAEARQRAATIEYLNDEGIGPTDRQEAGHPPPLAPMDTSFVAEADVPESSTEEHQGGWDAPDSWAVRRVPEERLSNTLEADEAGSRPRPEEKLSPYFIRIFRSDGTFSTHSMSLDATNYHIIMKKHDLIRQVGYEEKDRIEELGREDNGYLCRFMFLSARESDFHAKTADLGISRSQKFNYVDLSGRNLVAIPISLYSKASDIISLNLSRNLSLDVPRDFIQSCKHLRDINRLTYLDVSNNRLEQLEHAELDKLIPAFPGFLCGLQSLVDLDLSFNTIGRLPEEIGQLKNLEKLLITNNRLADEVPAGFGQLLEILYAAHNNVSAFVGKFERLRQLKLNSNPLNKFEIVEPVPTLKTLNLSHAQLASIDLAFHIGVLRRLEHFSIANNSVGELPGQIGCLTELRVLDLETLNASSNVLDAFPKAASRAPRASSTLLSVGPLALGGGGAERKGSVVSGTSMGRKDSGLSWRLSNTFAGSLRNLYLADNRLDDDVFEQLTQLAELRRCIKSWPQLVELYLSGNGLTTTLYLNGNRFTNLPADIWRARKLAVLDCGSNVLKYNIANVPYDWNWNLNPNLRYLNLDFGRLGNLRSEDRRVRTSGSLAGHLPYGMADTLGRHEHLSTVDLALSSGGSKIAKYLHENFGHHGEERRAPVVLSREDLNSGGVATVVYLQGTELWVANHDPAEPAERARIREAGGWVSRNGRLNDLLHAAPHVSNMAVRDSDDIVLLATSELWDYLSPGLKLRDLAMAYGASGKLMVMMISVADLRRRVERSRLHRGTSMSLYASGLPDEAQVLSTRRGRRARADVLDSSLNRLEAEIAAPTGNVSIVFTDIKNSTTLWEMYPSAMRSAIKLHNEVMRRQLRRIGGYEVKTEGDAFMLSLLDVAWPSEILNSLSGHPLVDKANNVIFRGLSVRMGIHFGDCVSETDPVTRRMDYFGPMVNKASRISAVADGGQITVSSDFISEIQRCLENHSDPDAPPDPASDDAPEYESYASAIRKDLRYLTSQGFEVKEMGEKKLKGLENPEVVYSLYPHQLAARIPHHLHPDEPAAPDAAPPALLRELPFDPESIWALWRVSLRLEMLCSALEHHLPTELHAPETQLLERIKARGAANVSERFLVSFAEHQVSRIETCISTLAMRHLAQGKSSFDSINELRGPMHQVLKHFARQQKLVDKYRARFGDVSDVSDTSSDQDGPDGPDQDQDQDLDSNQDLDQDSDSNQDSAQDSDSDQAWQSDQTEMQHPETQQTTTA</sequence>
<evidence type="ECO:0000256" key="4">
    <source>
        <dbReference type="SAM" id="MobiDB-lite"/>
    </source>
</evidence>
<evidence type="ECO:0000256" key="1">
    <source>
        <dbReference type="ARBA" id="ARBA00022614"/>
    </source>
</evidence>
<dbReference type="EMBL" id="NJET01000017">
    <property type="protein sequence ID" value="PHH65466.1"/>
    <property type="molecule type" value="Genomic_DNA"/>
</dbReference>
<dbReference type="PANTHER" id="PTHR48051">
    <property type="match status" value="1"/>
</dbReference>
<keyword evidence="7" id="KW-1185">Reference proteome</keyword>
<dbReference type="InterPro" id="IPR001611">
    <property type="entry name" value="Leu-rich_rpt"/>
</dbReference>
<dbReference type="Pfam" id="PF23010">
    <property type="entry name" value="RA_3"/>
    <property type="match status" value="1"/>
</dbReference>
<dbReference type="SUPFAM" id="SSF55073">
    <property type="entry name" value="Nucleotide cyclase"/>
    <property type="match status" value="1"/>
</dbReference>
<dbReference type="SUPFAM" id="SSF81606">
    <property type="entry name" value="PP2C-like"/>
    <property type="match status" value="1"/>
</dbReference>
<protein>
    <recommendedName>
        <fullName evidence="5">Guanylate cyclase domain-containing protein</fullName>
    </recommendedName>
</protein>
<dbReference type="InterPro" id="IPR032675">
    <property type="entry name" value="LRR_dom_sf"/>
</dbReference>
<feature type="compositionally biased region" description="Low complexity" evidence="4">
    <location>
        <begin position="181"/>
        <end position="205"/>
    </location>
</feature>
<dbReference type="InterPro" id="IPR029787">
    <property type="entry name" value="Nucleotide_cyclase"/>
</dbReference>
<dbReference type="Pfam" id="PF00481">
    <property type="entry name" value="PP2C"/>
    <property type="match status" value="1"/>
</dbReference>
<keyword evidence="1" id="KW-0433">Leucine-rich repeat</keyword>
<feature type="compositionally biased region" description="Basic and acidic residues" evidence="4">
    <location>
        <begin position="378"/>
        <end position="394"/>
    </location>
</feature>
<feature type="region of interest" description="Disordered" evidence="4">
    <location>
        <begin position="1"/>
        <end position="106"/>
    </location>
</feature>
<dbReference type="PANTHER" id="PTHR48051:SF1">
    <property type="entry name" value="RAS SUPPRESSOR PROTEIN 1"/>
    <property type="match status" value="1"/>
</dbReference>
<dbReference type="InterPro" id="IPR050216">
    <property type="entry name" value="LRR_domain-containing"/>
</dbReference>
<feature type="compositionally biased region" description="Polar residues" evidence="4">
    <location>
        <begin position="286"/>
        <end position="295"/>
    </location>
</feature>
<comment type="caution">
    <text evidence="6">The sequence shown here is derived from an EMBL/GenBank/DDBJ whole genome shotgun (WGS) entry which is preliminary data.</text>
</comment>
<dbReference type="InterPro" id="IPR036457">
    <property type="entry name" value="PPM-type-like_dom_sf"/>
</dbReference>
<dbReference type="InterPro" id="IPR001054">
    <property type="entry name" value="A/G_cyclase"/>
</dbReference>
<dbReference type="Gene3D" id="3.80.10.10">
    <property type="entry name" value="Ribonuclease Inhibitor"/>
    <property type="match status" value="2"/>
</dbReference>
<dbReference type="GO" id="GO:0005737">
    <property type="term" value="C:cytoplasm"/>
    <property type="evidence" value="ECO:0007669"/>
    <property type="project" value="TreeGrafter"/>
</dbReference>
<organism evidence="6 7">
    <name type="scientific">Ophiocordyceps australis</name>
    <dbReference type="NCBI Taxonomy" id="1399860"/>
    <lineage>
        <taxon>Eukaryota</taxon>
        <taxon>Fungi</taxon>
        <taxon>Dikarya</taxon>
        <taxon>Ascomycota</taxon>
        <taxon>Pezizomycotina</taxon>
        <taxon>Sordariomycetes</taxon>
        <taxon>Hypocreomycetidae</taxon>
        <taxon>Hypocreales</taxon>
        <taxon>Ophiocordycipitaceae</taxon>
        <taxon>Ophiocordyceps</taxon>
    </lineage>
</organism>
<keyword evidence="3" id="KW-0677">Repeat</keyword>
<feature type="compositionally biased region" description="Basic and acidic residues" evidence="4">
    <location>
        <begin position="407"/>
        <end position="435"/>
    </location>
</feature>
<dbReference type="PROSITE" id="PS51450">
    <property type="entry name" value="LRR"/>
    <property type="match status" value="1"/>
</dbReference>
<dbReference type="Pfam" id="PF00211">
    <property type="entry name" value="Guanylate_cyc"/>
    <property type="match status" value="1"/>
</dbReference>
<keyword evidence="2" id="KW-0479">Metal-binding</keyword>
<dbReference type="CDD" id="cd07302">
    <property type="entry name" value="CHD"/>
    <property type="match status" value="1"/>
</dbReference>
<dbReference type="PROSITE" id="PS50125">
    <property type="entry name" value="GUANYLATE_CYCLASE_2"/>
    <property type="match status" value="1"/>
</dbReference>
<feature type="compositionally biased region" description="Basic and acidic residues" evidence="4">
    <location>
        <begin position="296"/>
        <end position="317"/>
    </location>
</feature>
<feature type="compositionally biased region" description="Basic and acidic residues" evidence="4">
    <location>
        <begin position="1"/>
        <end position="11"/>
    </location>
</feature>
<name>A0A2C5YCN0_9HYPO</name>